<protein>
    <submittedName>
        <fullName evidence="5">Phage-related lysozyme (Muraminidase)</fullName>
    </submittedName>
</protein>
<dbReference type="Pfam" id="PF00041">
    <property type="entry name" value="fn3"/>
    <property type="match status" value="3"/>
</dbReference>
<feature type="region of interest" description="Disordered" evidence="2">
    <location>
        <begin position="31"/>
        <end position="103"/>
    </location>
</feature>
<keyword evidence="1" id="KW-0677">Repeat</keyword>
<dbReference type="PANTHER" id="PTHR13817:SF166">
    <property type="entry name" value="NEURONAL IGCAM-RELATED"/>
    <property type="match status" value="1"/>
</dbReference>
<feature type="domain" description="Fibronectin type-III" evidence="4">
    <location>
        <begin position="576"/>
        <end position="663"/>
    </location>
</feature>
<dbReference type="SMART" id="SM00060">
    <property type="entry name" value="FN3"/>
    <property type="match status" value="3"/>
</dbReference>
<keyword evidence="3" id="KW-0732">Signal</keyword>
<evidence type="ECO:0000256" key="1">
    <source>
        <dbReference type="ARBA" id="ARBA00022737"/>
    </source>
</evidence>
<evidence type="ECO:0000256" key="2">
    <source>
        <dbReference type="SAM" id="MobiDB-lite"/>
    </source>
</evidence>
<dbReference type="SUPFAM" id="SSF49265">
    <property type="entry name" value="Fibronectin type III"/>
    <property type="match status" value="2"/>
</dbReference>
<sequence>MKKRIVAMVLSLTIVLSGGVSTFAAEIENQSDTVETEKVELSGEESDISSESEDVTSTKNVQLDSQLNTDNEAEKVQLKLDESASEEKDASKPVAGVESEKNYGDGIPAASQSIVVNKKYYGELSTSDEEDCYKFTLNKAGHIRIDFGKEYDSNDSHGWQVVIYNSNWEIVKTDTFTCGNTKTDSSSVLGLDSGLYYVKVKQKDWYWTNVKYNFKIVYSNENVWETELNNSFAIADQIKVNNNYYGSISYGDSTDHDYYKFALNSDGHIRIDFGKEYDSNDSHGWDVILYSFDQEEMISWTFYCGNTKTDSTCEYGLPKGTYYILVKPRDYYDTNVTYNFKINFSASDAWEREPNDDLGVPNKINVNKTYYGTTTEWNDDCYTFNLRKNGTVSINFGKEYDSNDSHGWNITLYDSDRVQITDGTVYCGDTDNKAVISTDLSAGTYYLKVTPRRYYVSSVIYNFKITAKNEPIPTPAPTPSTVTAVSGFKIAGRAGNALRLSWNKNTSADGYIVEQYKSGSWTRIARIGSNSTVTYRVEKLSPSTKYNFRVKAFKLNGNSATYSSYKNISGITNPATISGLKIGGHAADALRLNWTKNSKASGYIVEQYKGGKWTRIARIGENSTTTYRVEKLSASTTYKFRVQAFGFDGKTALYGNYAYINGKTSPATVTGIRIGGTAKDALRVNWNRDSKASGYIVQQYKNGTWVRIARIGNNNTTTYRVSGLKSGSTYIFRVQAFGYDGKTAIYGGFAMIPGTTK</sequence>
<dbReference type="Gene3D" id="2.60.40.10">
    <property type="entry name" value="Immunoglobulins"/>
    <property type="match status" value="3"/>
</dbReference>
<evidence type="ECO:0000313" key="6">
    <source>
        <dbReference type="Proteomes" id="UP000095384"/>
    </source>
</evidence>
<dbReference type="Proteomes" id="UP000095384">
    <property type="component" value="Unassembled WGS sequence"/>
</dbReference>
<dbReference type="Gene3D" id="2.60.120.380">
    <property type="match status" value="3"/>
</dbReference>
<dbReference type="PANTHER" id="PTHR13817">
    <property type="entry name" value="TITIN"/>
    <property type="match status" value="1"/>
</dbReference>
<dbReference type="SUPFAM" id="SSF89260">
    <property type="entry name" value="Collagen-binding domain"/>
    <property type="match status" value="3"/>
</dbReference>
<accession>A0A173XZ72</accession>
<dbReference type="InterPro" id="IPR036116">
    <property type="entry name" value="FN3_sf"/>
</dbReference>
<organism evidence="5 6">
    <name type="scientific">Agathobacter rectalis</name>
    <dbReference type="NCBI Taxonomy" id="39491"/>
    <lineage>
        <taxon>Bacteria</taxon>
        <taxon>Bacillati</taxon>
        <taxon>Bacillota</taxon>
        <taxon>Clostridia</taxon>
        <taxon>Lachnospirales</taxon>
        <taxon>Lachnospiraceae</taxon>
        <taxon>Agathobacter</taxon>
    </lineage>
</organism>
<name>A0A173XZ72_9FIRM</name>
<feature type="compositionally biased region" description="Acidic residues" evidence="2">
    <location>
        <begin position="42"/>
        <end position="54"/>
    </location>
</feature>
<feature type="compositionally biased region" description="Polar residues" evidence="2">
    <location>
        <begin position="55"/>
        <end position="70"/>
    </location>
</feature>
<gene>
    <name evidence="5" type="ORF">ERS852417_00556</name>
</gene>
<feature type="signal peptide" evidence="3">
    <location>
        <begin position="1"/>
        <end position="24"/>
    </location>
</feature>
<dbReference type="RefSeq" id="WP_055223058.1">
    <property type="nucleotide sequence ID" value="NZ_CYYW01000003.1"/>
</dbReference>
<evidence type="ECO:0000313" key="5">
    <source>
        <dbReference type="EMBL" id="CUN56580.1"/>
    </source>
</evidence>
<dbReference type="InterPro" id="IPR013783">
    <property type="entry name" value="Ig-like_fold"/>
</dbReference>
<dbReference type="InterPro" id="IPR003961">
    <property type="entry name" value="FN3_dom"/>
</dbReference>
<dbReference type="InterPro" id="IPR050964">
    <property type="entry name" value="Striated_Muscle_Regulatory"/>
</dbReference>
<reference evidence="5 6" key="1">
    <citation type="submission" date="2015-09" db="EMBL/GenBank/DDBJ databases">
        <authorList>
            <consortium name="Pathogen Informatics"/>
        </authorList>
    </citation>
    <scope>NUCLEOTIDE SEQUENCE [LARGE SCALE GENOMIC DNA]</scope>
    <source>
        <strain evidence="5 6">2789STDY5608860</strain>
    </source>
</reference>
<feature type="domain" description="Fibronectin type-III" evidence="4">
    <location>
        <begin position="476"/>
        <end position="575"/>
    </location>
</feature>
<dbReference type="AlphaFoldDB" id="A0A173XZ72"/>
<evidence type="ECO:0000256" key="3">
    <source>
        <dbReference type="SAM" id="SignalP"/>
    </source>
</evidence>
<dbReference type="EMBL" id="CYYW01000003">
    <property type="protein sequence ID" value="CUN56580.1"/>
    <property type="molecule type" value="Genomic_DNA"/>
</dbReference>
<proteinExistence type="predicted"/>
<dbReference type="CDD" id="cd00063">
    <property type="entry name" value="FN3"/>
    <property type="match status" value="3"/>
</dbReference>
<dbReference type="PROSITE" id="PS50853">
    <property type="entry name" value="FN3"/>
    <property type="match status" value="3"/>
</dbReference>
<evidence type="ECO:0000259" key="4">
    <source>
        <dbReference type="PROSITE" id="PS50853"/>
    </source>
</evidence>
<feature type="domain" description="Fibronectin type-III" evidence="4">
    <location>
        <begin position="665"/>
        <end position="757"/>
    </location>
</feature>
<feature type="chain" id="PRO_5008015815" evidence="3">
    <location>
        <begin position="25"/>
        <end position="757"/>
    </location>
</feature>
<feature type="compositionally biased region" description="Basic and acidic residues" evidence="2">
    <location>
        <begin position="72"/>
        <end position="91"/>
    </location>
</feature>